<feature type="transmembrane region" description="Helical" evidence="11">
    <location>
        <begin position="12"/>
        <end position="30"/>
    </location>
</feature>
<dbReference type="InterPro" id="IPR001128">
    <property type="entry name" value="Cyt_P450"/>
</dbReference>
<dbReference type="Gene3D" id="1.10.630.10">
    <property type="entry name" value="Cytochrome P450"/>
    <property type="match status" value="1"/>
</dbReference>
<evidence type="ECO:0000256" key="10">
    <source>
        <dbReference type="RuleBase" id="RU000461"/>
    </source>
</evidence>
<sequence>MGLPQVYDSSGIKYALTLAAVTILALLYGFQWLKSQPFRLINGKKFGELTNVRAKKEFMFGARKLIAKGLALAPGSPFRVIGDVGEILILPPKYAYEIRNHDHLSFTKAAFKWFYAHLPGFEGFREGTTESHIMKLVARNQLTHQLTLVTEPVSDECSSVLDSIYTNNTGESRMFSAICSRVRAKLALIQLDWHEIVVKDANLQLMARVTSRVFLGIEMCRNPQWLRITTTYAVVAFKAVEELRLWPAWLRPLVQWFLPHCTAARDLVRDARNLIHPLLEKRRGERNDAARRGERFECNDAFDWLEQTAQDKKVTYDPACAQLSLSVAAIHSTTDFFTQVLLDIACNPELVEPLRKEIISVLGVAGWSKHSLYKLKLMDSVLKESQRLKPIAIASMRRMTTANIKLADSTVLPKNTLTLVSAHKHWDAESYEQPHQFDGYRFYNLRQTPGKENVAQLVSVSPDHMGFGYGLHACPGRFFASEEIKLVLCHILLKYDFKLVQGTDIEPRRFGLNLNVNPAAKLAVRRRKEEILL</sequence>
<dbReference type="InterPro" id="IPR017972">
    <property type="entry name" value="Cyt_P450_CS"/>
</dbReference>
<proteinExistence type="inferred from homology"/>
<evidence type="ECO:0000256" key="5">
    <source>
        <dbReference type="ARBA" id="ARBA00022723"/>
    </source>
</evidence>
<dbReference type="Proteomes" id="UP000706124">
    <property type="component" value="Unassembled WGS sequence"/>
</dbReference>
<gene>
    <name evidence="12" type="ORF">E4U60_006209</name>
</gene>
<keyword evidence="11" id="KW-0812">Transmembrane</keyword>
<dbReference type="InterPro" id="IPR036396">
    <property type="entry name" value="Cyt_P450_sf"/>
</dbReference>
<evidence type="ECO:0000313" key="12">
    <source>
        <dbReference type="EMBL" id="KAG5931300.1"/>
    </source>
</evidence>
<evidence type="ECO:0000256" key="4">
    <source>
        <dbReference type="ARBA" id="ARBA00022617"/>
    </source>
</evidence>
<evidence type="ECO:0000256" key="6">
    <source>
        <dbReference type="ARBA" id="ARBA00023002"/>
    </source>
</evidence>
<dbReference type="GO" id="GO:0004497">
    <property type="term" value="F:monooxygenase activity"/>
    <property type="evidence" value="ECO:0007669"/>
    <property type="project" value="UniProtKB-KW"/>
</dbReference>
<dbReference type="PRINTS" id="PR00465">
    <property type="entry name" value="EP450IV"/>
</dbReference>
<keyword evidence="6 10" id="KW-0560">Oxidoreductase</keyword>
<comment type="caution">
    <text evidence="12">The sequence shown here is derived from an EMBL/GenBank/DDBJ whole genome shotgun (WGS) entry which is preliminary data.</text>
</comment>
<accession>A0A9P7M700</accession>
<comment type="similarity">
    <text evidence="3 10">Belongs to the cytochrome P450 family.</text>
</comment>
<dbReference type="PANTHER" id="PTHR46206:SF2">
    <property type="entry name" value="CYTOCHROME P450 MONOOXYGENASE AUSG-RELATED"/>
    <property type="match status" value="1"/>
</dbReference>
<keyword evidence="11" id="KW-1133">Transmembrane helix</keyword>
<evidence type="ECO:0000256" key="9">
    <source>
        <dbReference type="PIRSR" id="PIRSR602403-1"/>
    </source>
</evidence>
<evidence type="ECO:0000313" key="13">
    <source>
        <dbReference type="Proteomes" id="UP000706124"/>
    </source>
</evidence>
<keyword evidence="5 9" id="KW-0479">Metal-binding</keyword>
<reference evidence="12 13" key="1">
    <citation type="journal article" date="2020" name="bioRxiv">
        <title>Whole genome comparisons of ergot fungi reveals the divergence and evolution of species within the genus Claviceps are the result of varying mechanisms driving genome evolution and host range expansion.</title>
        <authorList>
            <person name="Wyka S.A."/>
            <person name="Mondo S.J."/>
            <person name="Liu M."/>
            <person name="Dettman J."/>
            <person name="Nalam V."/>
            <person name="Broders K.D."/>
        </authorList>
    </citation>
    <scope>NUCLEOTIDE SEQUENCE [LARGE SCALE GENOMIC DNA]</scope>
    <source>
        <strain evidence="12 13">CCC 1485</strain>
    </source>
</reference>
<keyword evidence="11" id="KW-0472">Membrane</keyword>
<evidence type="ECO:0000256" key="11">
    <source>
        <dbReference type="SAM" id="Phobius"/>
    </source>
</evidence>
<dbReference type="InterPro" id="IPR002403">
    <property type="entry name" value="Cyt_P450_E_grp-IV"/>
</dbReference>
<evidence type="ECO:0000256" key="7">
    <source>
        <dbReference type="ARBA" id="ARBA00023004"/>
    </source>
</evidence>
<evidence type="ECO:0000256" key="8">
    <source>
        <dbReference type="ARBA" id="ARBA00023033"/>
    </source>
</evidence>
<protein>
    <submittedName>
        <fullName evidence="12">Uncharacterized protein</fullName>
    </submittedName>
</protein>
<dbReference type="GO" id="GO:0016705">
    <property type="term" value="F:oxidoreductase activity, acting on paired donors, with incorporation or reduction of molecular oxygen"/>
    <property type="evidence" value="ECO:0007669"/>
    <property type="project" value="InterPro"/>
</dbReference>
<name>A0A9P7M700_9HYPO</name>
<keyword evidence="4 9" id="KW-0349">Heme</keyword>
<dbReference type="Pfam" id="PF00067">
    <property type="entry name" value="p450"/>
    <property type="match status" value="1"/>
</dbReference>
<keyword evidence="7 9" id="KW-0408">Iron</keyword>
<evidence type="ECO:0000256" key="3">
    <source>
        <dbReference type="ARBA" id="ARBA00010617"/>
    </source>
</evidence>
<dbReference type="AlphaFoldDB" id="A0A9P7M700"/>
<comment type="cofactor">
    <cofactor evidence="1 9">
        <name>heme</name>
        <dbReference type="ChEBI" id="CHEBI:30413"/>
    </cofactor>
</comment>
<keyword evidence="13" id="KW-1185">Reference proteome</keyword>
<feature type="binding site" description="axial binding residue" evidence="9">
    <location>
        <position position="474"/>
    </location>
    <ligand>
        <name>heme</name>
        <dbReference type="ChEBI" id="CHEBI:30413"/>
    </ligand>
    <ligandPart>
        <name>Fe</name>
        <dbReference type="ChEBI" id="CHEBI:18248"/>
    </ligandPart>
</feature>
<evidence type="ECO:0000256" key="2">
    <source>
        <dbReference type="ARBA" id="ARBA00005179"/>
    </source>
</evidence>
<dbReference type="PROSITE" id="PS00086">
    <property type="entry name" value="CYTOCHROME_P450"/>
    <property type="match status" value="1"/>
</dbReference>
<dbReference type="GO" id="GO:0005506">
    <property type="term" value="F:iron ion binding"/>
    <property type="evidence" value="ECO:0007669"/>
    <property type="project" value="InterPro"/>
</dbReference>
<dbReference type="SUPFAM" id="SSF48264">
    <property type="entry name" value="Cytochrome P450"/>
    <property type="match status" value="1"/>
</dbReference>
<organism evidence="12 13">
    <name type="scientific">Claviceps pazoutovae</name>
    <dbReference type="NCBI Taxonomy" id="1649127"/>
    <lineage>
        <taxon>Eukaryota</taxon>
        <taxon>Fungi</taxon>
        <taxon>Dikarya</taxon>
        <taxon>Ascomycota</taxon>
        <taxon>Pezizomycotina</taxon>
        <taxon>Sordariomycetes</taxon>
        <taxon>Hypocreomycetidae</taxon>
        <taxon>Hypocreales</taxon>
        <taxon>Clavicipitaceae</taxon>
        <taxon>Claviceps</taxon>
    </lineage>
</organism>
<comment type="pathway">
    <text evidence="2">Secondary metabolite biosynthesis.</text>
</comment>
<evidence type="ECO:0000256" key="1">
    <source>
        <dbReference type="ARBA" id="ARBA00001971"/>
    </source>
</evidence>
<dbReference type="PANTHER" id="PTHR46206">
    <property type="entry name" value="CYTOCHROME P450"/>
    <property type="match status" value="1"/>
</dbReference>
<dbReference type="GO" id="GO:0020037">
    <property type="term" value="F:heme binding"/>
    <property type="evidence" value="ECO:0007669"/>
    <property type="project" value="InterPro"/>
</dbReference>
<dbReference type="CDD" id="cd11041">
    <property type="entry name" value="CYP503A1-like"/>
    <property type="match status" value="1"/>
</dbReference>
<dbReference type="OrthoDB" id="1844152at2759"/>
<dbReference type="EMBL" id="SRPO01000594">
    <property type="protein sequence ID" value="KAG5931300.1"/>
    <property type="molecule type" value="Genomic_DNA"/>
</dbReference>
<keyword evidence="8 10" id="KW-0503">Monooxygenase</keyword>